<accession>A0A6J7S5I9</accession>
<name>A0A6J7S5I9_9ZZZZ</name>
<gene>
    <name evidence="2" type="ORF">UFOPK4237_00453</name>
</gene>
<dbReference type="EMBL" id="CAFBPZ010000018">
    <property type="protein sequence ID" value="CAB5036316.1"/>
    <property type="molecule type" value="Genomic_DNA"/>
</dbReference>
<sequence>MTSPRVLLVVATLGQRPAFLRQTLDSIRSQGVETDVVIVAPLSSETVQQASQEYGIPVLADPGSLPGAINLGASELKDHHDYINWLNDDDLLEPGSLLATIKALDENPQVVVAYGACRYIDPVGRELWVSKAGKWATRILGWGPDLIPQPGMLVRSDAWRTVGGLDESFKLAFDLDLLLKLKKVGPFTDVGQIVSSFRWHPDSLTVDDRNTNIAESERAKRAALSNTAKKFKWIWEAPVRVATRFAANEVQRRAKKLLAS</sequence>
<dbReference type="SUPFAM" id="SSF53448">
    <property type="entry name" value="Nucleotide-diphospho-sugar transferases"/>
    <property type="match status" value="1"/>
</dbReference>
<dbReference type="Gene3D" id="3.90.550.10">
    <property type="entry name" value="Spore Coat Polysaccharide Biosynthesis Protein SpsA, Chain A"/>
    <property type="match status" value="1"/>
</dbReference>
<organism evidence="2">
    <name type="scientific">freshwater metagenome</name>
    <dbReference type="NCBI Taxonomy" id="449393"/>
    <lineage>
        <taxon>unclassified sequences</taxon>
        <taxon>metagenomes</taxon>
        <taxon>ecological metagenomes</taxon>
    </lineage>
</organism>
<feature type="domain" description="Glycosyltransferase 2-like" evidence="1">
    <location>
        <begin position="15"/>
        <end position="130"/>
    </location>
</feature>
<dbReference type="InterPro" id="IPR001173">
    <property type="entry name" value="Glyco_trans_2-like"/>
</dbReference>
<reference evidence="2" key="1">
    <citation type="submission" date="2020-05" db="EMBL/GenBank/DDBJ databases">
        <authorList>
            <person name="Chiriac C."/>
            <person name="Salcher M."/>
            <person name="Ghai R."/>
            <person name="Kavagutti S V."/>
        </authorList>
    </citation>
    <scope>NUCLEOTIDE SEQUENCE</scope>
</reference>
<evidence type="ECO:0000313" key="2">
    <source>
        <dbReference type="EMBL" id="CAB5036316.1"/>
    </source>
</evidence>
<evidence type="ECO:0000259" key="1">
    <source>
        <dbReference type="Pfam" id="PF00535"/>
    </source>
</evidence>
<protein>
    <submittedName>
        <fullName evidence="2">Unannotated protein</fullName>
    </submittedName>
</protein>
<dbReference type="AlphaFoldDB" id="A0A6J7S5I9"/>
<proteinExistence type="predicted"/>
<dbReference type="Pfam" id="PF00535">
    <property type="entry name" value="Glycos_transf_2"/>
    <property type="match status" value="1"/>
</dbReference>
<dbReference type="InterPro" id="IPR029044">
    <property type="entry name" value="Nucleotide-diphossugar_trans"/>
</dbReference>